<protein>
    <submittedName>
        <fullName evidence="1">Glycosyl transferase</fullName>
    </submittedName>
</protein>
<proteinExistence type="predicted"/>
<accession>A0AA92T0M2</accession>
<dbReference type="Pfam" id="PF14305">
    <property type="entry name" value="ATPgrasp_TupA"/>
    <property type="match status" value="1"/>
</dbReference>
<dbReference type="EMBL" id="QSSA01000007">
    <property type="protein sequence ID" value="RGL62545.1"/>
    <property type="molecule type" value="Genomic_DNA"/>
</dbReference>
<dbReference type="InterPro" id="IPR029465">
    <property type="entry name" value="ATPgrasp_TupA"/>
</dbReference>
<organism evidence="1 2">
    <name type="scientific">Segatella copri</name>
    <dbReference type="NCBI Taxonomy" id="165179"/>
    <lineage>
        <taxon>Bacteria</taxon>
        <taxon>Pseudomonadati</taxon>
        <taxon>Bacteroidota</taxon>
        <taxon>Bacteroidia</taxon>
        <taxon>Bacteroidales</taxon>
        <taxon>Prevotellaceae</taxon>
        <taxon>Segatella</taxon>
    </lineage>
</organism>
<sequence length="304" mass="35563">MLSKILKGFVILFTKPKIIGIILLGKISFLIPDKPYLQLMYWLNMGKKLDLKNPKTFNEKLQWLKLYNHNPAYTVMVDKVKAKEYVAGIIGEEHIIPTLGVWDDPDDIDFDALPNQFVLKCNHNSGTGMCICRDKSKLDIEKVKAELRKGLKENYFMRWREWPYKNVPRKILAEKFMVDESGTELKDYKIFCFNGEPRYCQVISDRHTDEKIDFYDMHWKRLVGLVGLNDKVHNSEYAIPCPESFENMKLMASLLAKSIPFSRIDFYEINHQAYFGEITFFPATGFGNFNPREWNVKMGDMITL</sequence>
<keyword evidence="1" id="KW-0808">Transferase</keyword>
<dbReference type="AlphaFoldDB" id="A0AA92T0M2"/>
<dbReference type="Proteomes" id="UP000261187">
    <property type="component" value="Unassembled WGS sequence"/>
</dbReference>
<dbReference type="SUPFAM" id="SSF56059">
    <property type="entry name" value="Glutathione synthetase ATP-binding domain-like"/>
    <property type="match status" value="1"/>
</dbReference>
<name>A0AA92T0M2_9BACT</name>
<dbReference type="GO" id="GO:0016740">
    <property type="term" value="F:transferase activity"/>
    <property type="evidence" value="ECO:0007669"/>
    <property type="project" value="UniProtKB-KW"/>
</dbReference>
<gene>
    <name evidence="1" type="ORF">DXC61_04650</name>
</gene>
<reference evidence="1 2" key="1">
    <citation type="submission" date="2018-08" db="EMBL/GenBank/DDBJ databases">
        <title>A genome reference for cultivated species of the human gut microbiota.</title>
        <authorList>
            <person name="Zou Y."/>
            <person name="Xue W."/>
            <person name="Luo G."/>
        </authorList>
    </citation>
    <scope>NUCLEOTIDE SEQUENCE [LARGE SCALE GENOMIC DNA]</scope>
    <source>
        <strain evidence="1 2">TF06-40</strain>
    </source>
</reference>
<evidence type="ECO:0000313" key="2">
    <source>
        <dbReference type="Proteomes" id="UP000261187"/>
    </source>
</evidence>
<evidence type="ECO:0000313" key="1">
    <source>
        <dbReference type="EMBL" id="RGL62545.1"/>
    </source>
</evidence>
<comment type="caution">
    <text evidence="1">The sequence shown here is derived from an EMBL/GenBank/DDBJ whole genome shotgun (WGS) entry which is preliminary data.</text>
</comment>